<feature type="compositionally biased region" description="Polar residues" evidence="2">
    <location>
        <begin position="569"/>
        <end position="578"/>
    </location>
</feature>
<dbReference type="SUPFAM" id="SSF47923">
    <property type="entry name" value="Ypt/Rab-GAP domain of gyp1p"/>
    <property type="match status" value="2"/>
</dbReference>
<dbReference type="Proteomes" id="UP000009084">
    <property type="component" value="Unassembled WGS sequence"/>
</dbReference>
<feature type="compositionally biased region" description="Basic and acidic residues" evidence="2">
    <location>
        <begin position="678"/>
        <end position="693"/>
    </location>
</feature>
<feature type="domain" description="Rab-GAP TBC" evidence="3">
    <location>
        <begin position="38"/>
        <end position="302"/>
    </location>
</feature>
<keyword evidence="1" id="KW-0343">GTPase activation</keyword>
<dbReference type="InterPro" id="IPR035969">
    <property type="entry name" value="Rab-GAP_TBC_sf"/>
</dbReference>
<organism evidence="4 5">
    <name type="scientific">Coccidioides posadasii (strain C735)</name>
    <name type="common">Valley fever fungus</name>
    <dbReference type="NCBI Taxonomy" id="222929"/>
    <lineage>
        <taxon>Eukaryota</taxon>
        <taxon>Fungi</taxon>
        <taxon>Dikarya</taxon>
        <taxon>Ascomycota</taxon>
        <taxon>Pezizomycotina</taxon>
        <taxon>Eurotiomycetes</taxon>
        <taxon>Eurotiomycetidae</taxon>
        <taxon>Onygenales</taxon>
        <taxon>Onygenaceae</taxon>
        <taxon>Coccidioides</taxon>
    </lineage>
</organism>
<evidence type="ECO:0000313" key="5">
    <source>
        <dbReference type="Proteomes" id="UP000009084"/>
    </source>
</evidence>
<dbReference type="KEGG" id="cpw:9693867"/>
<sequence length="708" mass="80723">MRTAEESRQRWDTLFDQHQCASLEELCQKLKSKLHGDPCEDGLRSICWKAFLVHKNVDRESWPTQLSDTRGAYTALKDHFMKYIDHPDDLPSAADPLAEDDNSPWQSLRQDEAIRTEIYQDVERCLQENYFFREPTTKRRMLDILFIFVKLNPDLGYRQGMHELLAPVLWAVWQDAIEKDSVSEDNLPSKDRELLLQALDSDYMEHDAFAIFCAIMQTAKLFYEHDEMKSNSDQQNVSSIIARSQRIHQILLGSVDPELMSHLQTIDILPQIYLTRWLRLFFGREFPFENTLSMWDLMFTDLRPELVELVCVSMLIRIRWQLLSCDYSSALALLLRYPSPEPHKPEVFVLDALFLEENMTWDGASLLISKYTGKSPDLKGRNLRYQTVPTASQKKNLSSRDPSSRASEDNSPSRSPLRINQKRLDSLFQDVSDGISRRTEAWGVARAVRGAMIEARRNIQGIHSGPATPGLPFEEGPISKLSIPSKVEAAAPHELSLKVASLKNRNKTLANLLGDALKDLRAHNGKLDDVSRDQSTRDVDEIIRRIERVQKLLQDSSLPIIEKRRKSSTKVNSSTASKASHAETHDEVLAEKSEQQLETDSGSTSAPPTPLNSKESKPHNLIKPMPIRPVPRTSLAESSFSWMLGEDDRRSAFAPCASVPPEHLRRHELQSKPGPLFRDQRSDDKRKRAKEAESDGLVLDPLQGKSEE</sequence>
<feature type="region of interest" description="Disordered" evidence="2">
    <location>
        <begin position="389"/>
        <end position="419"/>
    </location>
</feature>
<evidence type="ECO:0000256" key="1">
    <source>
        <dbReference type="ARBA" id="ARBA00022468"/>
    </source>
</evidence>
<dbReference type="OrthoDB" id="27140at2759"/>
<dbReference type="PANTHER" id="PTHR22957:SF337">
    <property type="entry name" value="TBC1 DOMAIN FAMILY MEMBER 5"/>
    <property type="match status" value="1"/>
</dbReference>
<dbReference type="SMART" id="SM00164">
    <property type="entry name" value="TBC"/>
    <property type="match status" value="1"/>
</dbReference>
<name>C5P927_COCP7</name>
<dbReference type="FunFam" id="1.10.8.270:FF:000031">
    <property type="entry name" value="TBC1 domain family member 5"/>
    <property type="match status" value="1"/>
</dbReference>
<dbReference type="AlphaFoldDB" id="C5P927"/>
<evidence type="ECO:0000313" key="4">
    <source>
        <dbReference type="EMBL" id="EER26239.1"/>
    </source>
</evidence>
<dbReference type="GO" id="GO:0005096">
    <property type="term" value="F:GTPase activator activity"/>
    <property type="evidence" value="ECO:0007669"/>
    <property type="project" value="UniProtKB-KW"/>
</dbReference>
<proteinExistence type="predicted"/>
<dbReference type="Gene3D" id="1.10.472.80">
    <property type="entry name" value="Ypt/Rab-GAP domain of gyp1p, domain 3"/>
    <property type="match status" value="1"/>
</dbReference>
<dbReference type="HOGENOM" id="CLU_019939_0_0_1"/>
<dbReference type="InterPro" id="IPR000195">
    <property type="entry name" value="Rab-GAP-TBC_dom"/>
</dbReference>
<evidence type="ECO:0000256" key="2">
    <source>
        <dbReference type="SAM" id="MobiDB-lite"/>
    </source>
</evidence>
<dbReference type="PROSITE" id="PS50086">
    <property type="entry name" value="TBC_RABGAP"/>
    <property type="match status" value="1"/>
</dbReference>
<dbReference type="Pfam" id="PF00566">
    <property type="entry name" value="RabGAP-TBC"/>
    <property type="match status" value="1"/>
</dbReference>
<comment type="caution">
    <text evidence="4">The sequence shown here is derived from an EMBL/GenBank/DDBJ whole genome shotgun (WGS) entry which is preliminary data.</text>
</comment>
<accession>C5P927</accession>
<feature type="region of interest" description="Disordered" evidence="2">
    <location>
        <begin position="564"/>
        <end position="632"/>
    </location>
</feature>
<dbReference type="EMBL" id="ACFW01000030">
    <property type="protein sequence ID" value="EER26239.1"/>
    <property type="molecule type" value="Genomic_DNA"/>
</dbReference>
<reference evidence="4 5" key="1">
    <citation type="journal article" date="2009" name="Genome Res.">
        <title>Comparative genomic analyses of the human fungal pathogens Coccidioides and their relatives.</title>
        <authorList>
            <person name="Sharpton T.J."/>
            <person name="Stajich J.E."/>
            <person name="Rounsley S.D."/>
            <person name="Gardner M.J."/>
            <person name="Wortman J.R."/>
            <person name="Jordar V.S."/>
            <person name="Maiti R."/>
            <person name="Kodira C.D."/>
            <person name="Neafsey D.E."/>
            <person name="Zeng Q."/>
            <person name="Hung C.-Y."/>
            <person name="McMahan C."/>
            <person name="Muszewska A."/>
            <person name="Grynberg M."/>
            <person name="Mandel M.A."/>
            <person name="Kellner E.M."/>
            <person name="Barker B.M."/>
            <person name="Galgiani J.N."/>
            <person name="Orbach M.J."/>
            <person name="Kirkland T.N."/>
            <person name="Cole G.T."/>
            <person name="Henn M.R."/>
            <person name="Birren B.W."/>
            <person name="Taylor J.W."/>
        </authorList>
    </citation>
    <scope>NUCLEOTIDE SEQUENCE [LARGE SCALE GENOMIC DNA]</scope>
    <source>
        <strain evidence="5">C735</strain>
    </source>
</reference>
<protein>
    <submittedName>
        <fullName evidence="4">TBC domain containing protein</fullName>
    </submittedName>
</protein>
<dbReference type="PANTHER" id="PTHR22957">
    <property type="entry name" value="TBC1 DOMAIN FAMILY MEMBER GTPASE-ACTIVATING PROTEIN"/>
    <property type="match status" value="1"/>
</dbReference>
<dbReference type="FunFam" id="1.10.472.80:FF:000038">
    <property type="entry name" value="TBC1 domain family member 5"/>
    <property type="match status" value="1"/>
</dbReference>
<gene>
    <name evidence="4" type="ORF">CPC735_004100</name>
</gene>
<feature type="compositionally biased region" description="Polar residues" evidence="2">
    <location>
        <begin position="596"/>
        <end position="606"/>
    </location>
</feature>
<feature type="compositionally biased region" description="Basic and acidic residues" evidence="2">
    <location>
        <begin position="580"/>
        <end position="595"/>
    </location>
</feature>
<feature type="region of interest" description="Disordered" evidence="2">
    <location>
        <begin position="653"/>
        <end position="708"/>
    </location>
</feature>
<dbReference type="Gene3D" id="1.10.8.270">
    <property type="entry name" value="putative rabgap domain of human tbc1 domain family member 14 like domains"/>
    <property type="match status" value="1"/>
</dbReference>
<feature type="compositionally biased region" description="Polar residues" evidence="2">
    <location>
        <begin position="389"/>
        <end position="401"/>
    </location>
</feature>
<evidence type="ECO:0000259" key="3">
    <source>
        <dbReference type="PROSITE" id="PS50086"/>
    </source>
</evidence>
<dbReference type="VEuPathDB" id="FungiDB:CPC735_004100"/>